<proteinExistence type="predicted"/>
<name>A0A9W6ZK93_9STRA</name>
<dbReference type="OrthoDB" id="1914839at2759"/>
<protein>
    <submittedName>
        <fullName evidence="1">Uncharacterized protein</fullName>
    </submittedName>
</protein>
<sequence length="135" mass="14705">MNRTQTAKLMLESSAFLASTGSPSALKSTLSNACIQVLGSLLSENDEVIETWFLLGCAFHALGPPARQQARFHFERALGMLEKAKKGMEEELKTEGGFDGGGLGEQIEDVEIQIDDVKDRIEDLGEEEGEDMEIG</sequence>
<keyword evidence="2" id="KW-1185">Reference proteome</keyword>
<accession>A0A9W6ZK93</accession>
<evidence type="ECO:0000313" key="2">
    <source>
        <dbReference type="Proteomes" id="UP001165082"/>
    </source>
</evidence>
<dbReference type="AlphaFoldDB" id="A0A9W6ZK93"/>
<gene>
    <name evidence="1" type="ORF">TrRE_jg12178</name>
</gene>
<dbReference type="EMBL" id="BRXZ01003499">
    <property type="protein sequence ID" value="GMH55932.1"/>
    <property type="molecule type" value="Genomic_DNA"/>
</dbReference>
<reference evidence="1" key="1">
    <citation type="submission" date="2022-07" db="EMBL/GenBank/DDBJ databases">
        <title>Genome analysis of Parmales, a sister group of diatoms, reveals the evolutionary specialization of diatoms from phago-mixotrophs to photoautotrophs.</title>
        <authorList>
            <person name="Ban H."/>
            <person name="Sato S."/>
            <person name="Yoshikawa S."/>
            <person name="Kazumasa Y."/>
            <person name="Nakamura Y."/>
            <person name="Ichinomiya M."/>
            <person name="Saitoh K."/>
            <person name="Sato N."/>
            <person name="Blanc-Mathieu R."/>
            <person name="Endo H."/>
            <person name="Kuwata A."/>
            <person name="Ogata H."/>
        </authorList>
    </citation>
    <scope>NUCLEOTIDE SEQUENCE</scope>
</reference>
<organism evidence="1 2">
    <name type="scientific">Triparma retinervis</name>
    <dbReference type="NCBI Taxonomy" id="2557542"/>
    <lineage>
        <taxon>Eukaryota</taxon>
        <taxon>Sar</taxon>
        <taxon>Stramenopiles</taxon>
        <taxon>Ochrophyta</taxon>
        <taxon>Bolidophyceae</taxon>
        <taxon>Parmales</taxon>
        <taxon>Triparmaceae</taxon>
        <taxon>Triparma</taxon>
    </lineage>
</organism>
<dbReference type="Proteomes" id="UP001165082">
    <property type="component" value="Unassembled WGS sequence"/>
</dbReference>
<evidence type="ECO:0000313" key="1">
    <source>
        <dbReference type="EMBL" id="GMH55932.1"/>
    </source>
</evidence>
<comment type="caution">
    <text evidence="1">The sequence shown here is derived from an EMBL/GenBank/DDBJ whole genome shotgun (WGS) entry which is preliminary data.</text>
</comment>